<feature type="region of interest" description="Disordered" evidence="4">
    <location>
        <begin position="1077"/>
        <end position="1099"/>
    </location>
</feature>
<sequence length="1115" mass="119431">MGEASQTPAKRARIDTSGATAKRPRDEATADTLAPAAAAMASALNDLKTQAPALFALVREFEAELTPDAGAAAYESERAYLKHVELGVYLRALRITVASSLHDSNCRVDKAAGGDTPHGRATGWEAAIGEDRVGLGRRTALLDALMDVVRGWRRARVAASEPKPRLWRLARAYGLDEGATADRIFTTLVVLTCAQSDGVRGALIEDDHARRANLVCRVAGCSEVEAEAFADSDHDYVKENVIYVSDDQDAYVSPGGIPPLRVARVTAKVLLGDELPEEELLKTSGTKLETILKDEGLEVSVLDTPSSPRSGRKARAFSEAAGDGAGAAGPIAGALRALLDGTPDDPDQSPDEERKSPGGSEAAPGSPRSSGGGYPEDNELEYLGECFELVALHIRLATAKIKGAIKEQSGGAGRGGFFPPPDEGNRAGARELKAKLRVAEAKLGARCAKTPRRPRLLQLAKKLGLDEWETKVVALLVGRTISPAIKSLMDGMEASAVQRLDDSTTVGALLSIFCPDSFRDQVEHRTRFYKSSRLISRGVLRVQRSRWHSSGSADLSEQRVELDRRVLDFVVGLDTEINELVEGSELYSPKVDLDDVVLPEKDKSTLLDLCEAFGSLGAYSRKTGLFENALPYGSGFIVLLCGPSGTGKTMTVHGVANRLGKRVLQVDFASLRGKHSQGGGDDVDADLRGLFREAEMSDAVLFFDECEALFRSRELSGGDRLLRAMLQEIEKHSGLVFLATNRPAELDEAMHRRISTVLEYAPPGTAQRREIWRTLRDKGKVRSDPAIDWDAIALKYELSGGFIKNALLSALLFALKRDAEAPVLVEADVRAGCGLQQRGVMHKHHGALGLREKDGAKAKGRLADVVLKKDARRDLDALVDFEASRGIVFGTWGFDALRGGCASVALLYGPRGGGKRTVAAALAETLRGKLYRADARDVLGECGAKLKAVLDDARLSDSILLLDGFEHAFAANAASAGDGLVELAAPLSKALDALGAYPGVVLLVAHVEDLSTLRFAPSFARRLALALPFALPDAKLRAKLWRAVLPPACPLAGDVDFARLGAKHELLPASIRRAAPRGAARRGAARPRSAARTSAPSEREVARLSGDGANFRLFV</sequence>
<proteinExistence type="inferred from homology"/>
<gene>
    <name evidence="6" type="ORF">SO694_00005647</name>
</gene>
<dbReference type="InterPro" id="IPR054472">
    <property type="entry name" value="WHD"/>
</dbReference>
<dbReference type="SUPFAM" id="SSF52540">
    <property type="entry name" value="P-loop containing nucleoside triphosphate hydrolases"/>
    <property type="match status" value="2"/>
</dbReference>
<feature type="compositionally biased region" description="Low complexity" evidence="4">
    <location>
        <begin position="357"/>
        <end position="369"/>
    </location>
</feature>
<keyword evidence="3" id="KW-0067">ATP-binding</keyword>
<dbReference type="Gene3D" id="3.40.50.300">
    <property type="entry name" value="P-loop containing nucleotide triphosphate hydrolases"/>
    <property type="match status" value="2"/>
</dbReference>
<evidence type="ECO:0000256" key="4">
    <source>
        <dbReference type="SAM" id="MobiDB-lite"/>
    </source>
</evidence>
<accession>A0ABR1G9F6</accession>
<evidence type="ECO:0000313" key="6">
    <source>
        <dbReference type="EMBL" id="KAK7249986.1"/>
    </source>
</evidence>
<dbReference type="InterPro" id="IPR003593">
    <property type="entry name" value="AAA+_ATPase"/>
</dbReference>
<keyword evidence="2" id="KW-0547">Nucleotide-binding</keyword>
<comment type="similarity">
    <text evidence="1">Belongs to the AAA ATPase family.</text>
</comment>
<feature type="domain" description="AAA+ ATPase" evidence="5">
    <location>
        <begin position="634"/>
        <end position="764"/>
    </location>
</feature>
<evidence type="ECO:0000256" key="2">
    <source>
        <dbReference type="ARBA" id="ARBA00022741"/>
    </source>
</evidence>
<keyword evidence="7" id="KW-1185">Reference proteome</keyword>
<organism evidence="6 7">
    <name type="scientific">Aureococcus anophagefferens</name>
    <name type="common">Harmful bloom alga</name>
    <dbReference type="NCBI Taxonomy" id="44056"/>
    <lineage>
        <taxon>Eukaryota</taxon>
        <taxon>Sar</taxon>
        <taxon>Stramenopiles</taxon>
        <taxon>Ochrophyta</taxon>
        <taxon>Pelagophyceae</taxon>
        <taxon>Pelagomonadales</taxon>
        <taxon>Pelagomonadaceae</taxon>
        <taxon>Aureococcus</taxon>
    </lineage>
</organism>
<comment type="caution">
    <text evidence="6">The sequence shown here is derived from an EMBL/GenBank/DDBJ whole genome shotgun (WGS) entry which is preliminary data.</text>
</comment>
<dbReference type="Pfam" id="PF22977">
    <property type="entry name" value="WHD"/>
    <property type="match status" value="1"/>
</dbReference>
<dbReference type="Pfam" id="PF00004">
    <property type="entry name" value="AAA"/>
    <property type="match status" value="2"/>
</dbReference>
<evidence type="ECO:0000313" key="7">
    <source>
        <dbReference type="Proteomes" id="UP001363151"/>
    </source>
</evidence>
<dbReference type="InterPro" id="IPR027417">
    <property type="entry name" value="P-loop_NTPase"/>
</dbReference>
<feature type="region of interest" description="Disordered" evidence="4">
    <location>
        <begin position="299"/>
        <end position="325"/>
    </location>
</feature>
<feature type="region of interest" description="Disordered" evidence="4">
    <location>
        <begin position="337"/>
        <end position="377"/>
    </location>
</feature>
<protein>
    <submittedName>
        <fullName evidence="6">ATPase</fullName>
    </submittedName>
</protein>
<evidence type="ECO:0000256" key="3">
    <source>
        <dbReference type="ARBA" id="ARBA00022840"/>
    </source>
</evidence>
<dbReference type="PANTHER" id="PTHR23073">
    <property type="entry name" value="26S PROTEASOME REGULATORY SUBUNIT"/>
    <property type="match status" value="1"/>
</dbReference>
<evidence type="ECO:0000256" key="1">
    <source>
        <dbReference type="ARBA" id="ARBA00006914"/>
    </source>
</evidence>
<reference evidence="6 7" key="1">
    <citation type="submission" date="2024-03" db="EMBL/GenBank/DDBJ databases">
        <title>Aureococcus anophagefferens CCMP1851 and Kratosvirus quantuckense: Draft genome of a second virus-susceptible host strain in the model system.</title>
        <authorList>
            <person name="Chase E."/>
            <person name="Truchon A.R."/>
            <person name="Schepens W."/>
            <person name="Wilhelm S.W."/>
        </authorList>
    </citation>
    <scope>NUCLEOTIDE SEQUENCE [LARGE SCALE GENOMIC DNA]</scope>
    <source>
        <strain evidence="6 7">CCMP1851</strain>
    </source>
</reference>
<feature type="domain" description="AAA+ ATPase" evidence="5">
    <location>
        <begin position="901"/>
        <end position="1029"/>
    </location>
</feature>
<feature type="compositionally biased region" description="Low complexity" evidence="4">
    <location>
        <begin position="1086"/>
        <end position="1096"/>
    </location>
</feature>
<dbReference type="InterPro" id="IPR003959">
    <property type="entry name" value="ATPase_AAA_core"/>
</dbReference>
<dbReference type="InterPro" id="IPR050221">
    <property type="entry name" value="26S_Proteasome_ATPase"/>
</dbReference>
<name>A0ABR1G9F6_AURAN</name>
<feature type="region of interest" description="Disordered" evidence="4">
    <location>
        <begin position="1"/>
        <end position="29"/>
    </location>
</feature>
<dbReference type="SMART" id="SM00382">
    <property type="entry name" value="AAA"/>
    <property type="match status" value="2"/>
</dbReference>
<dbReference type="Proteomes" id="UP001363151">
    <property type="component" value="Unassembled WGS sequence"/>
</dbReference>
<dbReference type="CDD" id="cd19481">
    <property type="entry name" value="RecA-like_protease"/>
    <property type="match status" value="1"/>
</dbReference>
<evidence type="ECO:0000259" key="5">
    <source>
        <dbReference type="SMART" id="SM00382"/>
    </source>
</evidence>
<dbReference type="EMBL" id="JBBJCI010000039">
    <property type="protein sequence ID" value="KAK7249986.1"/>
    <property type="molecule type" value="Genomic_DNA"/>
</dbReference>